<dbReference type="EMBL" id="JAGPYM010000012">
    <property type="protein sequence ID" value="KAH6888424.1"/>
    <property type="molecule type" value="Genomic_DNA"/>
</dbReference>
<dbReference type="AlphaFoldDB" id="A0A9P8W254"/>
<proteinExistence type="predicted"/>
<evidence type="ECO:0000313" key="2">
    <source>
        <dbReference type="Proteomes" id="UP000777438"/>
    </source>
</evidence>
<dbReference type="OrthoDB" id="3641682at2759"/>
<reference evidence="1 2" key="1">
    <citation type="journal article" date="2021" name="Nat. Commun.">
        <title>Genetic determinants of endophytism in the Arabidopsis root mycobiome.</title>
        <authorList>
            <person name="Mesny F."/>
            <person name="Miyauchi S."/>
            <person name="Thiergart T."/>
            <person name="Pickel B."/>
            <person name="Atanasova L."/>
            <person name="Karlsson M."/>
            <person name="Huettel B."/>
            <person name="Barry K.W."/>
            <person name="Haridas S."/>
            <person name="Chen C."/>
            <person name="Bauer D."/>
            <person name="Andreopoulos W."/>
            <person name="Pangilinan J."/>
            <person name="LaButti K."/>
            <person name="Riley R."/>
            <person name="Lipzen A."/>
            <person name="Clum A."/>
            <person name="Drula E."/>
            <person name="Henrissat B."/>
            <person name="Kohler A."/>
            <person name="Grigoriev I.V."/>
            <person name="Martin F.M."/>
            <person name="Hacquard S."/>
        </authorList>
    </citation>
    <scope>NUCLEOTIDE SEQUENCE [LARGE SCALE GENOMIC DNA]</scope>
    <source>
        <strain evidence="1 2">MPI-CAGE-CH-0241</strain>
    </source>
</reference>
<protein>
    <submittedName>
        <fullName evidence="1">Uncharacterized protein</fullName>
    </submittedName>
</protein>
<comment type="caution">
    <text evidence="1">The sequence shown here is derived from an EMBL/GenBank/DDBJ whole genome shotgun (WGS) entry which is preliminary data.</text>
</comment>
<evidence type="ECO:0000313" key="1">
    <source>
        <dbReference type="EMBL" id="KAH6888424.1"/>
    </source>
</evidence>
<gene>
    <name evidence="1" type="ORF">B0T10DRAFT_488155</name>
</gene>
<keyword evidence="2" id="KW-1185">Reference proteome</keyword>
<name>A0A9P8W254_9HYPO</name>
<sequence length="333" mass="36218">MKKCVLSRYPHLLSHTQTHTYNMHFFHKLTPFLAAAAALEVQLVWRLEKDSGKTSLSAYSSAKGSLVAETCGSTLKADSDIDFSDVNEDGSGNFTVGDDSYRVHAKAKFSGGPACSKTFNQEFALVQCSGVEWTAKNAVQGNATHCFENDYSSRALESIQRRGQTHEMHSRGLDERQYCTWYTTTSLVGDGNPHQNFLHKQLSETIACGTADSCSVGSMNSRSFTIGWSADASAAGWISGGFSVTETWTTGNTYTCTAGEGETICIWYNTAHTAYTVQNYDRNVCGTSNTNGGPYVMYSPNDKNSGGGYYCVIGTCRSQGDQYWDKTGRAGGP</sequence>
<organism evidence="1 2">
    <name type="scientific">Thelonectria olida</name>
    <dbReference type="NCBI Taxonomy" id="1576542"/>
    <lineage>
        <taxon>Eukaryota</taxon>
        <taxon>Fungi</taxon>
        <taxon>Dikarya</taxon>
        <taxon>Ascomycota</taxon>
        <taxon>Pezizomycotina</taxon>
        <taxon>Sordariomycetes</taxon>
        <taxon>Hypocreomycetidae</taxon>
        <taxon>Hypocreales</taxon>
        <taxon>Nectriaceae</taxon>
        <taxon>Thelonectria</taxon>
    </lineage>
</organism>
<accession>A0A9P8W254</accession>
<dbReference type="Proteomes" id="UP000777438">
    <property type="component" value="Unassembled WGS sequence"/>
</dbReference>